<sequence>MASCRNTGTAYCGRARNLSPATRGKGIKAMPDFIFDMDLNQLAITITVLVVASVFVGLVLVKPILRLLMGTGPDFNEHLSYVTGGFSLFYGLLLGLLTVAAYQNSERIRDGIQNEAASLGVLYTSLDSYPEPLRSDVRAMMRDYVLYTINADWPAHRQGDMLNGGTDRIAAMRNKLARFEPKTTGQEIVHTDVLGGFQRFNEARQVRLSGTITGIPGVLWYAVLVGAAVNILLIIMLKMRPVQQFVLGSITAFFLGVILFVIIVLDRPLRGPAGLPPAPFELLWQKTMVWDEAAI</sequence>
<keyword evidence="1" id="KW-0472">Membrane</keyword>
<evidence type="ECO:0008006" key="4">
    <source>
        <dbReference type="Google" id="ProtNLM"/>
    </source>
</evidence>
<feature type="transmembrane region" description="Helical" evidence="1">
    <location>
        <begin position="218"/>
        <end position="239"/>
    </location>
</feature>
<feature type="transmembrane region" description="Helical" evidence="1">
    <location>
        <begin position="245"/>
        <end position="265"/>
    </location>
</feature>
<reference evidence="2 3" key="1">
    <citation type="submission" date="2017-08" db="EMBL/GenBank/DDBJ databases">
        <title>Infants hospitalized years apart are colonized by the same room-sourced microbial strains.</title>
        <authorList>
            <person name="Brooks B."/>
            <person name="Olm M.R."/>
            <person name="Firek B.A."/>
            <person name="Baker R."/>
            <person name="Thomas B.C."/>
            <person name="Morowitz M.J."/>
            <person name="Banfield J.F."/>
        </authorList>
    </citation>
    <scope>NUCLEOTIDE SEQUENCE [LARGE SCALE GENOMIC DNA]</scope>
    <source>
        <strain evidence="2">S2_003_000_R2_11</strain>
    </source>
</reference>
<organism evidence="2 3">
    <name type="scientific">Cereibacter sphaeroides</name>
    <name type="common">Rhodobacter sphaeroides</name>
    <dbReference type="NCBI Taxonomy" id="1063"/>
    <lineage>
        <taxon>Bacteria</taxon>
        <taxon>Pseudomonadati</taxon>
        <taxon>Pseudomonadota</taxon>
        <taxon>Alphaproteobacteria</taxon>
        <taxon>Rhodobacterales</taxon>
        <taxon>Paracoccaceae</taxon>
        <taxon>Cereibacter</taxon>
    </lineage>
</organism>
<name>A0A2W5SCM0_CERSP</name>
<feature type="transmembrane region" description="Helical" evidence="1">
    <location>
        <begin position="42"/>
        <end position="61"/>
    </location>
</feature>
<dbReference type="Proteomes" id="UP000248975">
    <property type="component" value="Unassembled WGS sequence"/>
</dbReference>
<proteinExistence type="predicted"/>
<dbReference type="Pfam" id="PF14023">
    <property type="entry name" value="Bestrophin-like"/>
    <property type="match status" value="1"/>
</dbReference>
<evidence type="ECO:0000313" key="2">
    <source>
        <dbReference type="EMBL" id="PZQ99626.1"/>
    </source>
</evidence>
<evidence type="ECO:0000313" key="3">
    <source>
        <dbReference type="Proteomes" id="UP000248975"/>
    </source>
</evidence>
<evidence type="ECO:0000256" key="1">
    <source>
        <dbReference type="SAM" id="Phobius"/>
    </source>
</evidence>
<dbReference type="AlphaFoldDB" id="A0A2W5SCM0"/>
<dbReference type="EMBL" id="QFQS01000001">
    <property type="protein sequence ID" value="PZQ99626.1"/>
    <property type="molecule type" value="Genomic_DNA"/>
</dbReference>
<keyword evidence="1" id="KW-1133">Transmembrane helix</keyword>
<keyword evidence="1" id="KW-0812">Transmembrane</keyword>
<accession>A0A2W5SCM0</accession>
<gene>
    <name evidence="2" type="ORF">DI533_02900</name>
</gene>
<comment type="caution">
    <text evidence="2">The sequence shown here is derived from an EMBL/GenBank/DDBJ whole genome shotgun (WGS) entry which is preliminary data.</text>
</comment>
<dbReference type="InterPro" id="IPR025333">
    <property type="entry name" value="DUF4239"/>
</dbReference>
<feature type="transmembrane region" description="Helical" evidence="1">
    <location>
        <begin position="81"/>
        <end position="102"/>
    </location>
</feature>
<protein>
    <recommendedName>
        <fullName evidence="4">DUF4239 domain-containing protein</fullName>
    </recommendedName>
</protein>